<comment type="caution">
    <text evidence="2">The sequence shown here is derived from an EMBL/GenBank/DDBJ whole genome shotgun (WGS) entry which is preliminary data.</text>
</comment>
<name>A0AAD5SWK2_9FUNG</name>
<reference evidence="2" key="1">
    <citation type="submission" date="2020-05" db="EMBL/GenBank/DDBJ databases">
        <title>Phylogenomic resolution of chytrid fungi.</title>
        <authorList>
            <person name="Stajich J.E."/>
            <person name="Amses K."/>
            <person name="Simmons R."/>
            <person name="Seto K."/>
            <person name="Myers J."/>
            <person name="Bonds A."/>
            <person name="Quandt C.A."/>
            <person name="Barry K."/>
            <person name="Liu P."/>
            <person name="Grigoriev I."/>
            <person name="Longcore J.E."/>
            <person name="James T.Y."/>
        </authorList>
    </citation>
    <scope>NUCLEOTIDE SEQUENCE</scope>
    <source>
        <strain evidence="2">JEL0513</strain>
    </source>
</reference>
<dbReference type="AlphaFoldDB" id="A0AAD5SWK2"/>
<accession>A0AAD5SWK2</accession>
<evidence type="ECO:0000313" key="2">
    <source>
        <dbReference type="EMBL" id="KAJ3110185.1"/>
    </source>
</evidence>
<organism evidence="2 3">
    <name type="scientific">Physocladia obscura</name>
    <dbReference type="NCBI Taxonomy" id="109957"/>
    <lineage>
        <taxon>Eukaryota</taxon>
        <taxon>Fungi</taxon>
        <taxon>Fungi incertae sedis</taxon>
        <taxon>Chytridiomycota</taxon>
        <taxon>Chytridiomycota incertae sedis</taxon>
        <taxon>Chytridiomycetes</taxon>
        <taxon>Chytridiales</taxon>
        <taxon>Chytriomycetaceae</taxon>
        <taxon>Physocladia</taxon>
    </lineage>
</organism>
<evidence type="ECO:0000256" key="1">
    <source>
        <dbReference type="SAM" id="MobiDB-lite"/>
    </source>
</evidence>
<protein>
    <submittedName>
        <fullName evidence="2">Uncharacterized protein</fullName>
    </submittedName>
</protein>
<evidence type="ECO:0000313" key="3">
    <source>
        <dbReference type="Proteomes" id="UP001211907"/>
    </source>
</evidence>
<dbReference type="EMBL" id="JADGJH010001761">
    <property type="protein sequence ID" value="KAJ3110185.1"/>
    <property type="molecule type" value="Genomic_DNA"/>
</dbReference>
<gene>
    <name evidence="2" type="ORF">HK100_003127</name>
</gene>
<feature type="region of interest" description="Disordered" evidence="1">
    <location>
        <begin position="1"/>
        <end position="24"/>
    </location>
</feature>
<dbReference type="Proteomes" id="UP001211907">
    <property type="component" value="Unassembled WGS sequence"/>
</dbReference>
<feature type="compositionally biased region" description="Polar residues" evidence="1">
    <location>
        <begin position="1"/>
        <end position="10"/>
    </location>
</feature>
<sequence length="222" mass="25197">MLSWFHSLSHSDAPELGQNRQSKRLQREVADFQSLLTAEEEGNDLDGYQVPDSTHNICLDYDWRIDGSSDDECCDSSDESDVEEEYCSQTPAPQAAESIENDDMKQFNLMNTLHAVMNRAQRIVVENVVEVKPVVPKTYGGKELNEGGIMNFFKFVSKGLVSTFKVIIEPPPKNCQECDEPQIWQYGDRIDFTGKKFYYANVHNGGCIRAFFNEDVSVFSPN</sequence>
<proteinExistence type="predicted"/>
<keyword evidence="3" id="KW-1185">Reference proteome</keyword>